<name>A0A7J0BGV4_9BACT</name>
<proteinExistence type="predicted"/>
<evidence type="ECO:0000313" key="2">
    <source>
        <dbReference type="Proteomes" id="UP000503840"/>
    </source>
</evidence>
<evidence type="ECO:0000313" key="1">
    <source>
        <dbReference type="EMBL" id="GFM32977.1"/>
    </source>
</evidence>
<sequence>MQQARFIGKVLHALQQFGQKILCFHVVLHVCSCLVNESRIHQTGSPAVHRVTLYGPPEAA</sequence>
<dbReference type="AlphaFoldDB" id="A0A7J0BGV4"/>
<gene>
    <name evidence="1" type="ORF">DSM101010T_13420</name>
</gene>
<keyword evidence="2" id="KW-1185">Reference proteome</keyword>
<accession>A0A7J0BGV4</accession>
<protein>
    <submittedName>
        <fullName evidence="1">Uncharacterized protein</fullName>
    </submittedName>
</protein>
<comment type="caution">
    <text evidence="1">The sequence shown here is derived from an EMBL/GenBank/DDBJ whole genome shotgun (WGS) entry which is preliminary data.</text>
</comment>
<reference evidence="1 2" key="1">
    <citation type="submission" date="2020-05" db="EMBL/GenBank/DDBJ databases">
        <title>Draft genome sequence of Desulfovibrio sp. strain HN2T.</title>
        <authorList>
            <person name="Ueno A."/>
            <person name="Tamazawa S."/>
            <person name="Tamamura S."/>
            <person name="Murakami T."/>
            <person name="Kiyama T."/>
            <person name="Inomata H."/>
            <person name="Amano Y."/>
            <person name="Miyakawa K."/>
            <person name="Tamaki H."/>
            <person name="Naganuma T."/>
            <person name="Kaneko K."/>
        </authorList>
    </citation>
    <scope>NUCLEOTIDE SEQUENCE [LARGE SCALE GENOMIC DNA]</scope>
    <source>
        <strain evidence="1 2">HN2</strain>
    </source>
</reference>
<dbReference type="Proteomes" id="UP000503840">
    <property type="component" value="Unassembled WGS sequence"/>
</dbReference>
<organism evidence="1 2">
    <name type="scientific">Desulfovibrio subterraneus</name>
    <dbReference type="NCBI Taxonomy" id="2718620"/>
    <lineage>
        <taxon>Bacteria</taxon>
        <taxon>Pseudomonadati</taxon>
        <taxon>Thermodesulfobacteriota</taxon>
        <taxon>Desulfovibrionia</taxon>
        <taxon>Desulfovibrionales</taxon>
        <taxon>Desulfovibrionaceae</taxon>
        <taxon>Desulfovibrio</taxon>
    </lineage>
</organism>
<dbReference type="EMBL" id="BLVO01000012">
    <property type="protein sequence ID" value="GFM32977.1"/>
    <property type="molecule type" value="Genomic_DNA"/>
</dbReference>